<dbReference type="PANTHER" id="PTHR20953:SF13">
    <property type="entry name" value="EXPRESSED PROTEIN"/>
    <property type="match status" value="1"/>
</dbReference>
<dbReference type="SUPFAM" id="SSF52540">
    <property type="entry name" value="P-loop containing nucleoside triphosphate hydrolases"/>
    <property type="match status" value="1"/>
</dbReference>
<reference evidence="5" key="1">
    <citation type="journal article" date="2020" name="bioRxiv">
        <title>Comparative genomics of Chlamydomonas.</title>
        <authorList>
            <person name="Craig R.J."/>
            <person name="Hasan A.R."/>
            <person name="Ness R.W."/>
            <person name="Keightley P.D."/>
        </authorList>
    </citation>
    <scope>NUCLEOTIDE SEQUENCE</scope>
    <source>
        <strain evidence="5">CCAP 11/70</strain>
    </source>
</reference>
<dbReference type="AlphaFoldDB" id="A0A835YLY4"/>
<feature type="compositionally biased region" description="Polar residues" evidence="3">
    <location>
        <begin position="59"/>
        <end position="68"/>
    </location>
</feature>
<dbReference type="InterPro" id="IPR027417">
    <property type="entry name" value="P-loop_NTPase"/>
</dbReference>
<evidence type="ECO:0000256" key="1">
    <source>
        <dbReference type="ARBA" id="ARBA00022741"/>
    </source>
</evidence>
<feature type="region of interest" description="Disordered" evidence="3">
    <location>
        <begin position="317"/>
        <end position="376"/>
    </location>
</feature>
<dbReference type="CDD" id="cd00009">
    <property type="entry name" value="AAA"/>
    <property type="match status" value="1"/>
</dbReference>
<dbReference type="EMBL" id="JAEHOE010000004">
    <property type="protein sequence ID" value="KAG2500119.1"/>
    <property type="molecule type" value="Genomic_DNA"/>
</dbReference>
<feature type="region of interest" description="Disordered" evidence="3">
    <location>
        <begin position="677"/>
        <end position="724"/>
    </location>
</feature>
<dbReference type="Gene3D" id="3.40.50.300">
    <property type="entry name" value="P-loop containing nucleotide triphosphate hydrolases"/>
    <property type="match status" value="1"/>
</dbReference>
<dbReference type="GO" id="GO:0005524">
    <property type="term" value="F:ATP binding"/>
    <property type="evidence" value="ECO:0007669"/>
    <property type="project" value="UniProtKB-KW"/>
</dbReference>
<evidence type="ECO:0000259" key="4">
    <source>
        <dbReference type="SMART" id="SM00382"/>
    </source>
</evidence>
<feature type="domain" description="AAA+ ATPase" evidence="4">
    <location>
        <begin position="436"/>
        <end position="567"/>
    </location>
</feature>
<evidence type="ECO:0000313" key="6">
    <source>
        <dbReference type="Proteomes" id="UP000612055"/>
    </source>
</evidence>
<accession>A0A835YLY4</accession>
<keyword evidence="6" id="KW-1185">Reference proteome</keyword>
<feature type="compositionally biased region" description="Acidic residues" evidence="3">
    <location>
        <begin position="354"/>
        <end position="363"/>
    </location>
</feature>
<dbReference type="PANTHER" id="PTHR20953">
    <property type="entry name" value="KINASE-RELATED"/>
    <property type="match status" value="1"/>
</dbReference>
<evidence type="ECO:0000313" key="5">
    <source>
        <dbReference type="EMBL" id="KAG2500119.1"/>
    </source>
</evidence>
<protein>
    <recommendedName>
        <fullName evidence="4">AAA+ ATPase domain-containing protein</fullName>
    </recommendedName>
</protein>
<feature type="region of interest" description="Disordered" evidence="3">
    <location>
        <begin position="1"/>
        <end position="90"/>
    </location>
</feature>
<name>A0A835YLY4_9CHLO</name>
<keyword evidence="2" id="KW-0067">ATP-binding</keyword>
<evidence type="ECO:0000256" key="2">
    <source>
        <dbReference type="ARBA" id="ARBA00022840"/>
    </source>
</evidence>
<proteinExistence type="predicted"/>
<organism evidence="5 6">
    <name type="scientific">Edaphochlamys debaryana</name>
    <dbReference type="NCBI Taxonomy" id="47281"/>
    <lineage>
        <taxon>Eukaryota</taxon>
        <taxon>Viridiplantae</taxon>
        <taxon>Chlorophyta</taxon>
        <taxon>core chlorophytes</taxon>
        <taxon>Chlorophyceae</taxon>
        <taxon>CS clade</taxon>
        <taxon>Chlamydomonadales</taxon>
        <taxon>Chlamydomonadales incertae sedis</taxon>
        <taxon>Edaphochlamys</taxon>
    </lineage>
</organism>
<feature type="compositionally biased region" description="Low complexity" evidence="3">
    <location>
        <begin position="340"/>
        <end position="349"/>
    </location>
</feature>
<feature type="compositionally biased region" description="Low complexity" evidence="3">
    <location>
        <begin position="69"/>
        <end position="86"/>
    </location>
</feature>
<keyword evidence="1" id="KW-0547">Nucleotide-binding</keyword>
<dbReference type="Proteomes" id="UP000612055">
    <property type="component" value="Unassembled WGS sequence"/>
</dbReference>
<dbReference type="InterPro" id="IPR003593">
    <property type="entry name" value="AAA+_ATPase"/>
</dbReference>
<evidence type="ECO:0000256" key="3">
    <source>
        <dbReference type="SAM" id="MobiDB-lite"/>
    </source>
</evidence>
<dbReference type="InterPro" id="IPR045735">
    <property type="entry name" value="Spore_III_AA_AAA+_ATPase"/>
</dbReference>
<dbReference type="OrthoDB" id="550661at2759"/>
<comment type="caution">
    <text evidence="5">The sequence shown here is derived from an EMBL/GenBank/DDBJ whole genome shotgun (WGS) entry which is preliminary data.</text>
</comment>
<dbReference type="Pfam" id="PF19568">
    <property type="entry name" value="Spore_III_AA"/>
    <property type="match status" value="1"/>
</dbReference>
<sequence length="724" mass="75152">MLSLRGGPASRGLAGSSERLEASLPGPRPQLMPNALHCSRPSGALAPAPSRRTHHQPSLCRSNPSQGRVSVSVPASSSGASPHGGTSLQGGAQRVVTLAPPGVGLGPTHTCVGELELKSTDTTRTAQLRGTTAGVLQAAFPHVVNREKRYTISVEVQALKPGWTEPRPFTLSFVWVSGNTCCLSSLSQSGLLKDLGLQAGDRLAIWAGCGDVSTSGLKAAADVELEDFLQLLPPESRSAVRRCAAARLAESNADGSRRSAPPPLLVDLAADAGRDVRLAFSDGSKRTLEGVKVPMGRALEQLAAHVHALGDASAAGGAMVAGSQSGGGSARRGGRRRSQDSGTGTEAASGGEGDSWESADDGPEGPAPPSLPLFGLDNRCCPPGTLHRVSALRDPRSGRVIGLTYRVGRHLPGVAGPLADVLADLAGRGRAWYKAKTKSLLLLGRPGSGKTTLLRDIAAHLSDGLGLGVVVVDTSNEIAGGDALPHACIGSARRLMVGPRHRLAEAMIEAVQNHGPQVIVVDEIANAAEVAAAHTISTRGVMLVATAHGTSLRSLMANNQLNSLIGGLQSVVLGDAKAGETNNGSKTRTERRGQPVFRTMVEVLGDGRLLLRPDVASSVDEILGLSPKSQQWQQPSGGGDDLRTPGDLVHLLYPEAEVDDDGDKAHDKELLCMAEQLRWTEPGEDGSEGGEEHAQGSGSGAGREQLRVRLLELGAEAPEEEEED</sequence>
<dbReference type="SMART" id="SM00382">
    <property type="entry name" value="AAA"/>
    <property type="match status" value="1"/>
</dbReference>
<gene>
    <name evidence="5" type="ORF">HYH03_001701</name>
</gene>